<keyword evidence="2" id="KW-1185">Reference proteome</keyword>
<organism evidence="1 2">
    <name type="scientific">Litomosoides sigmodontis</name>
    <name type="common">Filarial nematode worm</name>
    <dbReference type="NCBI Taxonomy" id="42156"/>
    <lineage>
        <taxon>Eukaryota</taxon>
        <taxon>Metazoa</taxon>
        <taxon>Ecdysozoa</taxon>
        <taxon>Nematoda</taxon>
        <taxon>Chromadorea</taxon>
        <taxon>Rhabditida</taxon>
        <taxon>Spirurina</taxon>
        <taxon>Spiruromorpha</taxon>
        <taxon>Filarioidea</taxon>
        <taxon>Onchocercidae</taxon>
        <taxon>Litomosoides</taxon>
    </lineage>
</organism>
<name>A0A3P6U543_LITSI</name>
<dbReference type="OMA" id="RQINLKC"/>
<gene>
    <name evidence="1" type="ORF">NLS_LOCUS9014</name>
</gene>
<dbReference type="EMBL" id="UYRX01001318">
    <property type="protein sequence ID" value="VDK89175.1"/>
    <property type="molecule type" value="Genomic_DNA"/>
</dbReference>
<protein>
    <submittedName>
        <fullName evidence="1">Uncharacterized protein</fullName>
    </submittedName>
</protein>
<dbReference type="Proteomes" id="UP000277928">
    <property type="component" value="Unassembled WGS sequence"/>
</dbReference>
<proteinExistence type="predicted"/>
<reference evidence="1 2" key="1">
    <citation type="submission" date="2018-08" db="EMBL/GenBank/DDBJ databases">
        <authorList>
            <person name="Laetsch R D."/>
            <person name="Stevens L."/>
            <person name="Kumar S."/>
            <person name="Blaxter L. M."/>
        </authorList>
    </citation>
    <scope>NUCLEOTIDE SEQUENCE [LARGE SCALE GENOMIC DNA]</scope>
</reference>
<accession>A0A3P6U543</accession>
<feature type="non-terminal residue" evidence="1">
    <location>
        <position position="1"/>
    </location>
</feature>
<sequence>KCNDITTRRAIEKRERQINLKCLENKEQLRKCENRTVVDIAWNNFEQANEEYFTEWNSCKKGKRKRRQYYDNYLDYNHNLQYPDYENRMKRHMRDFNDVRIHQKDENDYIKSFGRFKRDECLKSSEKEKTRLLEKFAETCNPDIIHDIDKMGETCNDSLDELSKARRKAYSNYLTHFLQCYGSSN</sequence>
<dbReference type="AlphaFoldDB" id="A0A3P6U543"/>
<evidence type="ECO:0000313" key="2">
    <source>
        <dbReference type="Proteomes" id="UP000277928"/>
    </source>
</evidence>
<evidence type="ECO:0000313" key="1">
    <source>
        <dbReference type="EMBL" id="VDK89175.1"/>
    </source>
</evidence>
<dbReference type="STRING" id="42156.A0A3P6U543"/>
<dbReference type="OrthoDB" id="5792659at2759"/>